<evidence type="ECO:0000259" key="2">
    <source>
        <dbReference type="Pfam" id="PF10363"/>
    </source>
</evidence>
<evidence type="ECO:0000256" key="1">
    <source>
        <dbReference type="SAM" id="MobiDB-lite"/>
    </source>
</evidence>
<dbReference type="InterPro" id="IPR019451">
    <property type="entry name" value="Rtp1_C1"/>
</dbReference>
<dbReference type="InterPro" id="IPR039600">
    <property type="entry name" value="TANGO6/Rtp1"/>
</dbReference>
<dbReference type="PANTHER" id="PTHR20959">
    <property type="entry name" value="TRANSPORT AND GOLGI ORGANIZATION PROTEIN 6 FAMILY MEMBER"/>
    <property type="match status" value="1"/>
</dbReference>
<dbReference type="Pfam" id="PF10363">
    <property type="entry name" value="RTP1_C1"/>
    <property type="match status" value="1"/>
</dbReference>
<evidence type="ECO:0000313" key="4">
    <source>
        <dbReference type="Proteomes" id="UP001174909"/>
    </source>
</evidence>
<feature type="compositionally biased region" description="Basic and acidic residues" evidence="1">
    <location>
        <begin position="74"/>
        <end position="87"/>
    </location>
</feature>
<accession>A0AA35WBL7</accession>
<sequence length="410" mass="44422">MDGQSLTLVGAVLCSSQLIGPFFMECLTCVVAILCTDLGYQTQVSRIRTEIKSRSSVEEHPKSSETSASSVLLDVERRSGEVTREEIVPPFPGPLPRGSSVRGEHQPRRGADRHHGTPGDTSSSRGVPLPHRTKNKRVFVFVISICQLLVVGPDLNHMLGGPITLSIALGYLSAILTGANQLDKEQRGVLSGLLTALEIVSTGYPDMELAALAGDLRVCIATLGAVWSGEMREMAEGRKGGVRDRAVAELQRESEDAQLVSQRASDNSARELAENEKPVRKLIQEIPETNSKCTSSQQQEEINEEEGGGENSSRFQKAMVETQDPAIPVKGHGLSSLARLVTSGDRETLAHSERLLQIFRDALSHSDSYIYLPAIGGLVGLASREPQKVLTILCEGYALFSDSQPRQRMG</sequence>
<feature type="region of interest" description="Disordered" evidence="1">
    <location>
        <begin position="253"/>
        <end position="314"/>
    </location>
</feature>
<proteinExistence type="predicted"/>
<comment type="caution">
    <text evidence="3">The sequence shown here is derived from an EMBL/GenBank/DDBJ whole genome shotgun (WGS) entry which is preliminary data.</text>
</comment>
<feature type="domain" description="RNA polymerase II assembly factor Rtp1 C-terminal" evidence="2">
    <location>
        <begin position="315"/>
        <end position="401"/>
    </location>
</feature>
<gene>
    <name evidence="3" type="ORF">GBAR_LOCUS5119</name>
</gene>
<protein>
    <submittedName>
        <fullName evidence="3">Transport and Golgi organization protein 6 homolog</fullName>
    </submittedName>
</protein>
<keyword evidence="4" id="KW-1185">Reference proteome</keyword>
<feature type="compositionally biased region" description="Basic and acidic residues" evidence="1">
    <location>
        <begin position="268"/>
        <end position="283"/>
    </location>
</feature>
<organism evidence="3 4">
    <name type="scientific">Geodia barretti</name>
    <name type="common">Barrett's horny sponge</name>
    <dbReference type="NCBI Taxonomy" id="519541"/>
    <lineage>
        <taxon>Eukaryota</taxon>
        <taxon>Metazoa</taxon>
        <taxon>Porifera</taxon>
        <taxon>Demospongiae</taxon>
        <taxon>Heteroscleromorpha</taxon>
        <taxon>Tetractinellida</taxon>
        <taxon>Astrophorina</taxon>
        <taxon>Geodiidae</taxon>
        <taxon>Geodia</taxon>
    </lineage>
</organism>
<feature type="region of interest" description="Disordered" evidence="1">
    <location>
        <begin position="51"/>
        <end position="130"/>
    </location>
</feature>
<dbReference type="GO" id="GO:0009306">
    <property type="term" value="P:protein secretion"/>
    <property type="evidence" value="ECO:0007669"/>
    <property type="project" value="TreeGrafter"/>
</dbReference>
<name>A0AA35WBL7_GEOBA</name>
<reference evidence="3" key="1">
    <citation type="submission" date="2023-03" db="EMBL/GenBank/DDBJ databases">
        <authorList>
            <person name="Steffen K."/>
            <person name="Cardenas P."/>
        </authorList>
    </citation>
    <scope>NUCLEOTIDE SEQUENCE</scope>
</reference>
<dbReference type="EMBL" id="CASHTH010000759">
    <property type="protein sequence ID" value="CAI8007257.1"/>
    <property type="molecule type" value="Genomic_DNA"/>
</dbReference>
<dbReference type="Proteomes" id="UP001174909">
    <property type="component" value="Unassembled WGS sequence"/>
</dbReference>
<feature type="compositionally biased region" description="Basic and acidic residues" evidence="1">
    <location>
        <begin position="102"/>
        <end position="117"/>
    </location>
</feature>
<dbReference type="PANTHER" id="PTHR20959:SF1">
    <property type="entry name" value="TRANSPORT AND GOLGI ORGANIZATION PROTEIN 6 HOMOLOG"/>
    <property type="match status" value="1"/>
</dbReference>
<dbReference type="AlphaFoldDB" id="A0AA35WBL7"/>
<feature type="compositionally biased region" description="Basic and acidic residues" evidence="1">
    <location>
        <begin position="51"/>
        <end position="63"/>
    </location>
</feature>
<evidence type="ECO:0000313" key="3">
    <source>
        <dbReference type="EMBL" id="CAI8007257.1"/>
    </source>
</evidence>